<dbReference type="Proteomes" id="UP000637757">
    <property type="component" value="Unassembled WGS sequence"/>
</dbReference>
<evidence type="ECO:0000313" key="1">
    <source>
        <dbReference type="EMBL" id="MBF8807975.1"/>
    </source>
</evidence>
<comment type="caution">
    <text evidence="1">The sequence shown here is derived from an EMBL/GenBank/DDBJ whole genome shotgun (WGS) entry which is preliminary data.</text>
</comment>
<gene>
    <name evidence="1" type="ORF">IC227_06035</name>
</gene>
<organism evidence="1 2">
    <name type="scientific">Enterococcus lacertideformus</name>
    <dbReference type="NCBI Taxonomy" id="2771493"/>
    <lineage>
        <taxon>Bacteria</taxon>
        <taxon>Bacillati</taxon>
        <taxon>Bacillota</taxon>
        <taxon>Bacilli</taxon>
        <taxon>Lactobacillales</taxon>
        <taxon>Enterococcaceae</taxon>
        <taxon>Enterococcus</taxon>
    </lineage>
</organism>
<name>A0A931F9S8_9ENTE</name>
<dbReference type="EMBL" id="JADAKE010000016">
    <property type="protein sequence ID" value="MBF8807975.1"/>
    <property type="molecule type" value="Genomic_DNA"/>
</dbReference>
<reference evidence="1" key="1">
    <citation type="submission" date="2020-09" db="EMBL/GenBank/DDBJ databases">
        <title>Genomic insights into the novelty and pathogenicity of a unique biofilm-forming Enterococcus sp. bacteria (Enterococcus lacertideformus) identified in reptiles.</title>
        <authorList>
            <person name="Agius J.E."/>
            <person name="Phalen D.N."/>
            <person name="Rose K."/>
            <person name="Eden J.-S."/>
        </authorList>
    </citation>
    <scope>NUCLEOTIDE SEQUENCE</scope>
    <source>
        <strain evidence="1">PHRS 0518</strain>
    </source>
</reference>
<dbReference type="AlphaFoldDB" id="A0A931F9S8"/>
<protein>
    <submittedName>
        <fullName evidence="1">Uncharacterized protein</fullName>
    </submittedName>
</protein>
<proteinExistence type="predicted"/>
<evidence type="ECO:0000313" key="2">
    <source>
        <dbReference type="Proteomes" id="UP000637757"/>
    </source>
</evidence>
<keyword evidence="2" id="KW-1185">Reference proteome</keyword>
<accession>A0A931F9S8</accession>
<sequence>MGKKGIADQLHLLKSECKTSFLVTSHLIGIDKKESNEGEKQEIGCVI</sequence>